<gene>
    <name evidence="8" type="ORF">H9873_04545</name>
</gene>
<dbReference type="Pfam" id="PF00482">
    <property type="entry name" value="T2SSF"/>
    <property type="match status" value="1"/>
</dbReference>
<keyword evidence="2" id="KW-1003">Cell membrane</keyword>
<evidence type="ECO:0000256" key="2">
    <source>
        <dbReference type="ARBA" id="ARBA00022475"/>
    </source>
</evidence>
<keyword evidence="3 6" id="KW-0812">Transmembrane</keyword>
<feature type="transmembrane region" description="Helical" evidence="6">
    <location>
        <begin position="21"/>
        <end position="39"/>
    </location>
</feature>
<dbReference type="InterPro" id="IPR018076">
    <property type="entry name" value="T2SS_GspF_dom"/>
</dbReference>
<proteinExistence type="predicted"/>
<reference evidence="8" key="1">
    <citation type="journal article" date="2021" name="PeerJ">
        <title>Extensive microbial diversity within the chicken gut microbiome revealed by metagenomics and culture.</title>
        <authorList>
            <person name="Gilroy R."/>
            <person name="Ravi A."/>
            <person name="Getino M."/>
            <person name="Pursley I."/>
            <person name="Horton D.L."/>
            <person name="Alikhan N.F."/>
            <person name="Baker D."/>
            <person name="Gharbi K."/>
            <person name="Hall N."/>
            <person name="Watson M."/>
            <person name="Adriaenssens E.M."/>
            <person name="Foster-Nyarko E."/>
            <person name="Jarju S."/>
            <person name="Secka A."/>
            <person name="Antonio M."/>
            <person name="Oren A."/>
            <person name="Chaudhuri R.R."/>
            <person name="La Ragione R."/>
            <person name="Hildebrand F."/>
            <person name="Pallen M.J."/>
        </authorList>
    </citation>
    <scope>NUCLEOTIDE SEQUENCE</scope>
    <source>
        <strain evidence="8">ChiSxjej1B13-11762</strain>
    </source>
</reference>
<protein>
    <submittedName>
        <fullName evidence="8">Type II secretion system F family protein</fullName>
    </submittedName>
</protein>
<name>A0A9D1R9R2_9FIRM</name>
<accession>A0A9D1R9R2</accession>
<dbReference type="GO" id="GO:0005886">
    <property type="term" value="C:plasma membrane"/>
    <property type="evidence" value="ECO:0007669"/>
    <property type="project" value="UniProtKB-SubCell"/>
</dbReference>
<evidence type="ECO:0000313" key="9">
    <source>
        <dbReference type="Proteomes" id="UP000824263"/>
    </source>
</evidence>
<evidence type="ECO:0000256" key="5">
    <source>
        <dbReference type="ARBA" id="ARBA00023136"/>
    </source>
</evidence>
<dbReference type="PANTHER" id="PTHR35007:SF2">
    <property type="entry name" value="PILUS ASSEMBLE PROTEIN"/>
    <property type="match status" value="1"/>
</dbReference>
<feature type="transmembrane region" description="Helical" evidence="6">
    <location>
        <begin position="397"/>
        <end position="420"/>
    </location>
</feature>
<evidence type="ECO:0000313" key="8">
    <source>
        <dbReference type="EMBL" id="HIW83574.1"/>
    </source>
</evidence>
<feature type="domain" description="Type II secretion system protein GspF" evidence="7">
    <location>
        <begin position="287"/>
        <end position="415"/>
    </location>
</feature>
<evidence type="ECO:0000256" key="6">
    <source>
        <dbReference type="SAM" id="Phobius"/>
    </source>
</evidence>
<evidence type="ECO:0000256" key="1">
    <source>
        <dbReference type="ARBA" id="ARBA00004651"/>
    </source>
</evidence>
<sequence>MSDGLYRRLCDWRKAGRYRGLTLLAAGLLLGVGTVVFLLDIQRSAVRIEDGLLRNPYGKGSRLEELTAAVEGGIRTDISVEVSERAYSGGEIQELFRRCTALLDRVILGENQSLDRVETDLDLVTEVPGEPVDVSWELDRYDVMNVYGEIQSKALSLEGSMVRLRAVLTYQEDETKQALYECTAMIYPRTLNEKEEERERLEETILEQDKKTQSEERLRLPDEVDGKRVLYYPKLDIRGPVIMILAVLMGFLLCAKEKQDQEQQTRKKRDQMLRDYPEVISKLTLFLGAGMTVKKSWKKIVRDYEAAREVSGERYVYEEMAQTCREMDSGIMESESYERFGRRCQVQEYMRLGALLSQNLRKGTRGLTQMLRMEAIQAFEERKARAKRLGEEAGTKLLAPMFLMLAVVLVIVIVPAFLSIQL</sequence>
<keyword evidence="5 6" id="KW-0472">Membrane</keyword>
<organism evidence="8 9">
    <name type="scientific">Candidatus Dorea gallistercoris</name>
    <dbReference type="NCBI Taxonomy" id="2838542"/>
    <lineage>
        <taxon>Bacteria</taxon>
        <taxon>Bacillati</taxon>
        <taxon>Bacillota</taxon>
        <taxon>Clostridia</taxon>
        <taxon>Lachnospirales</taxon>
        <taxon>Lachnospiraceae</taxon>
        <taxon>Dorea</taxon>
    </lineage>
</organism>
<dbReference type="PANTHER" id="PTHR35007">
    <property type="entry name" value="INTEGRAL MEMBRANE PROTEIN-RELATED"/>
    <property type="match status" value="1"/>
</dbReference>
<evidence type="ECO:0000259" key="7">
    <source>
        <dbReference type="Pfam" id="PF00482"/>
    </source>
</evidence>
<dbReference type="EMBL" id="DXGF01000085">
    <property type="protein sequence ID" value="HIW83574.1"/>
    <property type="molecule type" value="Genomic_DNA"/>
</dbReference>
<evidence type="ECO:0000256" key="4">
    <source>
        <dbReference type="ARBA" id="ARBA00022989"/>
    </source>
</evidence>
<evidence type="ECO:0000256" key="3">
    <source>
        <dbReference type="ARBA" id="ARBA00022692"/>
    </source>
</evidence>
<dbReference type="AlphaFoldDB" id="A0A9D1R9R2"/>
<keyword evidence="4 6" id="KW-1133">Transmembrane helix</keyword>
<comment type="caution">
    <text evidence="8">The sequence shown here is derived from an EMBL/GenBank/DDBJ whole genome shotgun (WGS) entry which is preliminary data.</text>
</comment>
<reference evidence="8" key="2">
    <citation type="submission" date="2021-04" db="EMBL/GenBank/DDBJ databases">
        <authorList>
            <person name="Gilroy R."/>
        </authorList>
    </citation>
    <scope>NUCLEOTIDE SEQUENCE</scope>
    <source>
        <strain evidence="8">ChiSxjej1B13-11762</strain>
    </source>
</reference>
<dbReference type="Proteomes" id="UP000824263">
    <property type="component" value="Unassembled WGS sequence"/>
</dbReference>
<comment type="subcellular location">
    <subcellularLocation>
        <location evidence="1">Cell membrane</location>
        <topology evidence="1">Multi-pass membrane protein</topology>
    </subcellularLocation>
</comment>